<dbReference type="PANTHER" id="PTHR11176">
    <property type="entry name" value="BOULE-RELATED"/>
    <property type="match status" value="1"/>
</dbReference>
<dbReference type="GO" id="GO:0043565">
    <property type="term" value="F:sequence-specific DNA binding"/>
    <property type="evidence" value="ECO:0007669"/>
    <property type="project" value="Ensembl"/>
</dbReference>
<reference evidence="4" key="2">
    <citation type="submission" date="2025-08" db="UniProtKB">
        <authorList>
            <consortium name="Ensembl"/>
        </authorList>
    </citation>
    <scope>IDENTIFICATION</scope>
</reference>
<dbReference type="Proteomes" id="UP000265120">
    <property type="component" value="Chromosome 18"/>
</dbReference>
<sequence length="216" mass="24290">MLFHWQEINKPRVVNHSPPYEKLSNGYTLPVGKLTPNAIFVGGMDPKVEENEIRDIFARYGDVKEVRIMTYRGGICKGYGFVYFGEDVNIQPIIEQHVMCNGRKLKLGPAIMKDRTSRMYTSKPMRSTQYFYCTYCAPVGGGMAPPSPIVNAGSPYTQTYPFSNFGGVMMPQVPVNYAQNVYAYQYTPTQWTADGTSHPLDQNFVDCGVQTVLPVL</sequence>
<dbReference type="GO" id="GO:0070935">
    <property type="term" value="P:3'-UTR-mediated mRNA stabilization"/>
    <property type="evidence" value="ECO:0007669"/>
    <property type="project" value="Ensembl"/>
</dbReference>
<dbReference type="SMART" id="SM00360">
    <property type="entry name" value="RRM"/>
    <property type="match status" value="1"/>
</dbReference>
<keyword evidence="1 2" id="KW-0694">RNA-binding</keyword>
<dbReference type="GO" id="GO:0003730">
    <property type="term" value="F:mRNA 3'-UTR binding"/>
    <property type="evidence" value="ECO:0007669"/>
    <property type="project" value="Ensembl"/>
</dbReference>
<feature type="domain" description="RRM" evidence="3">
    <location>
        <begin position="37"/>
        <end position="124"/>
    </location>
</feature>
<evidence type="ECO:0000259" key="3">
    <source>
        <dbReference type="PROSITE" id="PS50102"/>
    </source>
</evidence>
<dbReference type="STRING" id="244447.ENSCSEP00000022830"/>
<dbReference type="InterPro" id="IPR000504">
    <property type="entry name" value="RRM_dom"/>
</dbReference>
<protein>
    <submittedName>
        <fullName evidence="4">Deleted in azoospermia-like</fullName>
    </submittedName>
</protein>
<dbReference type="GO" id="GO:0045948">
    <property type="term" value="P:positive regulation of translational initiation"/>
    <property type="evidence" value="ECO:0007669"/>
    <property type="project" value="TreeGrafter"/>
</dbReference>
<reference evidence="4" key="3">
    <citation type="submission" date="2025-09" db="UniProtKB">
        <authorList>
            <consortium name="Ensembl"/>
        </authorList>
    </citation>
    <scope>IDENTIFICATION</scope>
</reference>
<dbReference type="Ensembl" id="ENSCSET00000023123.1">
    <property type="protein sequence ID" value="ENSCSEP00000022830.1"/>
    <property type="gene ID" value="ENSCSEG00000014529.1"/>
</dbReference>
<dbReference type="InParanoid" id="A0A3P8WDV6"/>
<evidence type="ECO:0000313" key="5">
    <source>
        <dbReference type="Proteomes" id="UP000265120"/>
    </source>
</evidence>
<accession>A0A3P8WDV6</accession>
<dbReference type="Pfam" id="PF00076">
    <property type="entry name" value="RRM_1"/>
    <property type="match status" value="1"/>
</dbReference>
<evidence type="ECO:0000256" key="1">
    <source>
        <dbReference type="ARBA" id="ARBA00022884"/>
    </source>
</evidence>
<proteinExistence type="predicted"/>
<evidence type="ECO:0000256" key="2">
    <source>
        <dbReference type="PROSITE-ProRule" id="PRU00176"/>
    </source>
</evidence>
<dbReference type="InterPro" id="IPR012677">
    <property type="entry name" value="Nucleotide-bd_a/b_plait_sf"/>
</dbReference>
<dbReference type="PANTHER" id="PTHR11176:SF4">
    <property type="entry name" value="DELETED IN AZOOSPERMIA-LIKE"/>
    <property type="match status" value="1"/>
</dbReference>
<keyword evidence="5" id="KW-1185">Reference proteome</keyword>
<dbReference type="GeneTree" id="ENSGT00530000063480"/>
<name>A0A3P8WDV6_CYNSE</name>
<dbReference type="GO" id="GO:0005737">
    <property type="term" value="C:cytoplasm"/>
    <property type="evidence" value="ECO:0007669"/>
    <property type="project" value="TreeGrafter"/>
</dbReference>
<organism evidence="4 5">
    <name type="scientific">Cynoglossus semilaevis</name>
    <name type="common">Tongue sole</name>
    <dbReference type="NCBI Taxonomy" id="244447"/>
    <lineage>
        <taxon>Eukaryota</taxon>
        <taxon>Metazoa</taxon>
        <taxon>Chordata</taxon>
        <taxon>Craniata</taxon>
        <taxon>Vertebrata</taxon>
        <taxon>Euteleostomi</taxon>
        <taxon>Actinopterygii</taxon>
        <taxon>Neopterygii</taxon>
        <taxon>Teleostei</taxon>
        <taxon>Neoteleostei</taxon>
        <taxon>Acanthomorphata</taxon>
        <taxon>Carangaria</taxon>
        <taxon>Pleuronectiformes</taxon>
        <taxon>Pleuronectoidei</taxon>
        <taxon>Cynoglossidae</taxon>
        <taxon>Cynoglossinae</taxon>
        <taxon>Cynoglossus</taxon>
    </lineage>
</organism>
<evidence type="ECO:0000313" key="4">
    <source>
        <dbReference type="Ensembl" id="ENSCSEP00000022830.1"/>
    </source>
</evidence>
<dbReference type="PROSITE" id="PS50102">
    <property type="entry name" value="RRM"/>
    <property type="match status" value="1"/>
</dbReference>
<dbReference type="GO" id="GO:0060965">
    <property type="term" value="P:negative regulation of miRNA-mediated gene silencing"/>
    <property type="evidence" value="ECO:0007669"/>
    <property type="project" value="Ensembl"/>
</dbReference>
<dbReference type="GO" id="GO:0008494">
    <property type="term" value="F:translation activator activity"/>
    <property type="evidence" value="ECO:0007669"/>
    <property type="project" value="TreeGrafter"/>
</dbReference>
<dbReference type="InterPro" id="IPR035979">
    <property type="entry name" value="RBD_domain_sf"/>
</dbReference>
<dbReference type="AlphaFoldDB" id="A0A3P8WDV6"/>
<dbReference type="FunCoup" id="A0A3P8WDV6">
    <property type="interactions" value="374"/>
</dbReference>
<dbReference type="GO" id="GO:0048134">
    <property type="term" value="P:germ-line cyst formation"/>
    <property type="evidence" value="ECO:0007669"/>
    <property type="project" value="Ensembl"/>
</dbReference>
<dbReference type="Gene3D" id="3.30.70.330">
    <property type="match status" value="1"/>
</dbReference>
<dbReference type="SUPFAM" id="SSF54928">
    <property type="entry name" value="RNA-binding domain, RBD"/>
    <property type="match status" value="1"/>
</dbReference>
<reference evidence="4 5" key="1">
    <citation type="journal article" date="2014" name="Nat. Genet.">
        <title>Whole-genome sequence of a flatfish provides insights into ZW sex chromosome evolution and adaptation to a benthic lifestyle.</title>
        <authorList>
            <person name="Chen S."/>
            <person name="Zhang G."/>
            <person name="Shao C."/>
            <person name="Huang Q."/>
            <person name="Liu G."/>
            <person name="Zhang P."/>
            <person name="Song W."/>
            <person name="An N."/>
            <person name="Chalopin D."/>
            <person name="Volff J.N."/>
            <person name="Hong Y."/>
            <person name="Li Q."/>
            <person name="Sha Z."/>
            <person name="Zhou H."/>
            <person name="Xie M."/>
            <person name="Yu Q."/>
            <person name="Liu Y."/>
            <person name="Xiang H."/>
            <person name="Wang N."/>
            <person name="Wu K."/>
            <person name="Yang C."/>
            <person name="Zhou Q."/>
            <person name="Liao X."/>
            <person name="Yang L."/>
            <person name="Hu Q."/>
            <person name="Zhang J."/>
            <person name="Meng L."/>
            <person name="Jin L."/>
            <person name="Tian Y."/>
            <person name="Lian J."/>
            <person name="Yang J."/>
            <person name="Miao G."/>
            <person name="Liu S."/>
            <person name="Liang Z."/>
            <person name="Yan F."/>
            <person name="Li Y."/>
            <person name="Sun B."/>
            <person name="Zhang H."/>
            <person name="Zhang J."/>
            <person name="Zhu Y."/>
            <person name="Du M."/>
            <person name="Zhao Y."/>
            <person name="Schartl M."/>
            <person name="Tang Q."/>
            <person name="Wang J."/>
        </authorList>
    </citation>
    <scope>NUCLEOTIDE SEQUENCE</scope>
</reference>